<comment type="subcellular location">
    <subcellularLocation>
        <location evidence="1">Endomembrane system</location>
        <topology evidence="1">Multi-pass membrane protein</topology>
    </subcellularLocation>
</comment>
<dbReference type="PRINTS" id="PR01036">
    <property type="entry name" value="TCRTETB"/>
</dbReference>
<dbReference type="PROSITE" id="PS50850">
    <property type="entry name" value="MFS"/>
    <property type="match status" value="1"/>
</dbReference>
<feature type="transmembrane region" description="Helical" evidence="8">
    <location>
        <begin position="203"/>
        <end position="222"/>
    </location>
</feature>
<keyword evidence="3" id="KW-0813">Transport</keyword>
<protein>
    <recommendedName>
        <fullName evidence="9">Major facilitator superfamily (MFS) profile domain-containing protein</fullName>
    </recommendedName>
</protein>
<evidence type="ECO:0000259" key="9">
    <source>
        <dbReference type="PROSITE" id="PS50850"/>
    </source>
</evidence>
<feature type="transmembrane region" description="Helical" evidence="8">
    <location>
        <begin position="292"/>
        <end position="314"/>
    </location>
</feature>
<feature type="transmembrane region" description="Helical" evidence="8">
    <location>
        <begin position="166"/>
        <end position="191"/>
    </location>
</feature>
<organism evidence="10 11">
    <name type="scientific">Naganishia liquefaciens</name>
    <dbReference type="NCBI Taxonomy" id="104408"/>
    <lineage>
        <taxon>Eukaryota</taxon>
        <taxon>Fungi</taxon>
        <taxon>Dikarya</taxon>
        <taxon>Basidiomycota</taxon>
        <taxon>Agaricomycotina</taxon>
        <taxon>Tremellomycetes</taxon>
        <taxon>Filobasidiales</taxon>
        <taxon>Filobasidiaceae</taxon>
        <taxon>Naganishia</taxon>
    </lineage>
</organism>
<feature type="domain" description="Major facilitator superfamily (MFS) profile" evidence="9">
    <location>
        <begin position="169"/>
        <end position="654"/>
    </location>
</feature>
<evidence type="ECO:0000256" key="1">
    <source>
        <dbReference type="ARBA" id="ARBA00004127"/>
    </source>
</evidence>
<dbReference type="Proteomes" id="UP000620104">
    <property type="component" value="Unassembled WGS sequence"/>
</dbReference>
<feature type="transmembrane region" description="Helical" evidence="8">
    <location>
        <begin position="326"/>
        <end position="346"/>
    </location>
</feature>
<dbReference type="AlphaFoldDB" id="A0A8H3U0R3"/>
<evidence type="ECO:0000256" key="8">
    <source>
        <dbReference type="SAM" id="Phobius"/>
    </source>
</evidence>
<name>A0A8H3U0R3_9TREE</name>
<feature type="region of interest" description="Disordered" evidence="7">
    <location>
        <begin position="92"/>
        <end position="153"/>
    </location>
</feature>
<dbReference type="FunFam" id="1.20.1720.10:FF:000013">
    <property type="entry name" value="Related to multidrug resistance proteins"/>
    <property type="match status" value="1"/>
</dbReference>
<dbReference type="InterPro" id="IPR011701">
    <property type="entry name" value="MFS"/>
</dbReference>
<feature type="compositionally biased region" description="Basic and acidic residues" evidence="7">
    <location>
        <begin position="116"/>
        <end position="153"/>
    </location>
</feature>
<gene>
    <name evidence="10" type="ORF">NliqN6_6822</name>
</gene>
<evidence type="ECO:0000256" key="2">
    <source>
        <dbReference type="ARBA" id="ARBA00008335"/>
    </source>
</evidence>
<dbReference type="GO" id="GO:0012505">
    <property type="term" value="C:endomembrane system"/>
    <property type="evidence" value="ECO:0007669"/>
    <property type="project" value="UniProtKB-SubCell"/>
</dbReference>
<dbReference type="PANTHER" id="PTHR23501">
    <property type="entry name" value="MAJOR FACILITATOR SUPERFAMILY"/>
    <property type="match status" value="1"/>
</dbReference>
<dbReference type="GO" id="GO:0022857">
    <property type="term" value="F:transmembrane transporter activity"/>
    <property type="evidence" value="ECO:0007669"/>
    <property type="project" value="InterPro"/>
</dbReference>
<keyword evidence="4 8" id="KW-0812">Transmembrane</keyword>
<feature type="transmembrane region" description="Helical" evidence="8">
    <location>
        <begin position="234"/>
        <end position="253"/>
    </location>
</feature>
<feature type="transmembrane region" description="Helical" evidence="8">
    <location>
        <begin position="561"/>
        <end position="579"/>
    </location>
</feature>
<feature type="transmembrane region" description="Helical" evidence="8">
    <location>
        <begin position="631"/>
        <end position="650"/>
    </location>
</feature>
<feature type="compositionally biased region" description="Basic and acidic residues" evidence="7">
    <location>
        <begin position="663"/>
        <end position="673"/>
    </location>
</feature>
<evidence type="ECO:0000256" key="5">
    <source>
        <dbReference type="ARBA" id="ARBA00022989"/>
    </source>
</evidence>
<feature type="transmembrane region" description="Helical" evidence="8">
    <location>
        <begin position="389"/>
        <end position="408"/>
    </location>
</feature>
<proteinExistence type="inferred from homology"/>
<keyword evidence="5 8" id="KW-1133">Transmembrane helix</keyword>
<evidence type="ECO:0000256" key="7">
    <source>
        <dbReference type="SAM" id="MobiDB-lite"/>
    </source>
</evidence>
<dbReference type="InterPro" id="IPR020846">
    <property type="entry name" value="MFS_dom"/>
</dbReference>
<feature type="compositionally biased region" description="Basic and acidic residues" evidence="7">
    <location>
        <begin position="37"/>
        <end position="51"/>
    </location>
</feature>
<evidence type="ECO:0000256" key="6">
    <source>
        <dbReference type="ARBA" id="ARBA00023136"/>
    </source>
</evidence>
<dbReference type="SUPFAM" id="SSF103473">
    <property type="entry name" value="MFS general substrate transporter"/>
    <property type="match status" value="1"/>
</dbReference>
<keyword evidence="11" id="KW-1185">Reference proteome</keyword>
<evidence type="ECO:0000256" key="4">
    <source>
        <dbReference type="ARBA" id="ARBA00022692"/>
    </source>
</evidence>
<evidence type="ECO:0000313" key="11">
    <source>
        <dbReference type="Proteomes" id="UP000620104"/>
    </source>
</evidence>
<comment type="similarity">
    <text evidence="2">Belongs to the major facilitator superfamily.</text>
</comment>
<dbReference type="OrthoDB" id="10021397at2759"/>
<feature type="compositionally biased region" description="Basic and acidic residues" evidence="7">
    <location>
        <begin position="683"/>
        <end position="695"/>
    </location>
</feature>
<comment type="caution">
    <text evidence="10">The sequence shown here is derived from an EMBL/GenBank/DDBJ whole genome shotgun (WGS) entry which is preliminary data.</text>
</comment>
<evidence type="ECO:0000256" key="3">
    <source>
        <dbReference type="ARBA" id="ARBA00022448"/>
    </source>
</evidence>
<dbReference type="Gene3D" id="1.20.1250.20">
    <property type="entry name" value="MFS general substrate transporter like domains"/>
    <property type="match status" value="1"/>
</dbReference>
<feature type="transmembrane region" description="Helical" evidence="8">
    <location>
        <begin position="494"/>
        <end position="513"/>
    </location>
</feature>
<dbReference type="CDD" id="cd17502">
    <property type="entry name" value="MFS_Azr1_MDR_like"/>
    <property type="match status" value="1"/>
</dbReference>
<feature type="region of interest" description="Disordered" evidence="7">
    <location>
        <begin position="663"/>
        <end position="695"/>
    </location>
</feature>
<dbReference type="InterPro" id="IPR036259">
    <property type="entry name" value="MFS_trans_sf"/>
</dbReference>
<feature type="region of interest" description="Disordered" evidence="7">
    <location>
        <begin position="1"/>
        <end position="78"/>
    </location>
</feature>
<accession>A0A8H3U0R3</accession>
<feature type="transmembrane region" description="Helical" evidence="8">
    <location>
        <begin position="358"/>
        <end position="377"/>
    </location>
</feature>
<feature type="transmembrane region" description="Helical" evidence="8">
    <location>
        <begin position="428"/>
        <end position="449"/>
    </location>
</feature>
<dbReference type="PANTHER" id="PTHR23501:SF189">
    <property type="entry name" value="DRUG TRANSPORTER, PUTATIVE (AFU_ORTHOLOGUE AFUA_4G03920)-RELATED"/>
    <property type="match status" value="1"/>
</dbReference>
<reference evidence="10" key="1">
    <citation type="submission" date="2020-07" db="EMBL/GenBank/DDBJ databases">
        <title>Draft Genome Sequence of a Deep-Sea Yeast, Naganishia (Cryptococcus) liquefaciens strain N6.</title>
        <authorList>
            <person name="Han Y.W."/>
            <person name="Kajitani R."/>
            <person name="Morimoto H."/>
            <person name="Parhat M."/>
            <person name="Tsubouchi H."/>
            <person name="Bakenova O."/>
            <person name="Ogata M."/>
            <person name="Argunhan B."/>
            <person name="Aoki R."/>
            <person name="Kajiwara S."/>
            <person name="Itoh T."/>
            <person name="Iwasaki H."/>
        </authorList>
    </citation>
    <scope>NUCLEOTIDE SEQUENCE</scope>
    <source>
        <strain evidence="10">N6</strain>
    </source>
</reference>
<feature type="compositionally biased region" description="Low complexity" evidence="7">
    <location>
        <begin position="14"/>
        <end position="23"/>
    </location>
</feature>
<evidence type="ECO:0000313" key="10">
    <source>
        <dbReference type="EMBL" id="GHJ90420.1"/>
    </source>
</evidence>
<dbReference type="Pfam" id="PF07690">
    <property type="entry name" value="MFS_1"/>
    <property type="match status" value="1"/>
</dbReference>
<dbReference type="Gene3D" id="1.20.1720.10">
    <property type="entry name" value="Multidrug resistance protein D"/>
    <property type="match status" value="1"/>
</dbReference>
<keyword evidence="6 8" id="KW-0472">Membrane</keyword>
<dbReference type="EMBL" id="BLZA01000058">
    <property type="protein sequence ID" value="GHJ90420.1"/>
    <property type="molecule type" value="Genomic_DNA"/>
</dbReference>
<dbReference type="GO" id="GO:0005886">
    <property type="term" value="C:plasma membrane"/>
    <property type="evidence" value="ECO:0007669"/>
    <property type="project" value="TreeGrafter"/>
</dbReference>
<feature type="transmembrane region" description="Helical" evidence="8">
    <location>
        <begin position="259"/>
        <end position="280"/>
    </location>
</feature>
<feature type="transmembrane region" description="Helical" evidence="8">
    <location>
        <begin position="455"/>
        <end position="474"/>
    </location>
</feature>
<sequence>MSAPQHTLPPRTARSNSLSSLRSSSERHLRFSLARMASHEATEIPDTHHEDTEEADGESGSDPHSAHPNRQARKGEPLVKRIEHEAQEAAEEGIEAATGRGIESSPSLPEDETENDDRSAKRHSGEASHDGHDLEAQDDDHPSDGRKGRKEVELQDQTNLLPVRQVIVVFAGLSTALFVSLLDQTIVSTALPELGRVFRRADIVSWVGTAYLLTSTAFQPIYSRLSDIFGRKVILLLSLAIFWVGSLACALANSMIQLIVFRALAGVGGGGILTMVMVCVSDVVSLKDRGKYQGILGGVVALSNSLGPVLGGIFVDKASWRWCFYINLPMIAIGMIVCVFALPLKAVKGDIKSKLKKIDYGGSALTLAWAVLILLPLSWGGTQYEWDSAAVIAPLVIGVVLLVAFILYEWKVAVLPVIPMHIFKDITVAGSMVATLLSGMVFFVNLYYLPQYFQVVWGASAIRSGVLLLPLILVQTVMSFTSGMIVSKTGDYRINIYLGFAIWTIGQGLLSTIGRNTSLGKLVGYQILSGIGAGQTFQTTLVAIQATVSRSEMAVATGARNFIRMLGGTIALAVSSAILNNSVKSSLKSLDIGQNIISRILSDPTQLVSIGLSPSVQDAALDAYSKGINNIYYFMTPCTGIAFIVSVLCIKAHSLNRDDDKALKEQGKAWADKHSKKGRQDKKHGVDEAGSGEKS</sequence>